<feature type="signal peptide" evidence="1">
    <location>
        <begin position="1"/>
        <end position="19"/>
    </location>
</feature>
<dbReference type="Pfam" id="PF09362">
    <property type="entry name" value="DUF1996"/>
    <property type="match status" value="1"/>
</dbReference>
<reference evidence="3 4" key="1">
    <citation type="journal article" date="2024" name="bioRxiv">
        <title>Comparative genomics of Cryptococcus and Kwoniella reveals pathogenesis evolution and contrasting karyotype dynamics via intercentromeric recombination or chromosome fusion.</title>
        <authorList>
            <person name="Coelho M.A."/>
            <person name="David-Palma M."/>
            <person name="Shea T."/>
            <person name="Bowers K."/>
            <person name="McGinley-Smith S."/>
            <person name="Mohammad A.W."/>
            <person name="Gnirke A."/>
            <person name="Yurkov A.M."/>
            <person name="Nowrousian M."/>
            <person name="Sun S."/>
            <person name="Cuomo C.A."/>
            <person name="Heitman J."/>
        </authorList>
    </citation>
    <scope>NUCLEOTIDE SEQUENCE [LARGE SCALE GENOMIC DNA]</scope>
    <source>
        <strain evidence="3 4">CBS 13917</strain>
    </source>
</reference>
<dbReference type="PROSITE" id="PS51212">
    <property type="entry name" value="WSC"/>
    <property type="match status" value="2"/>
</dbReference>
<dbReference type="PANTHER" id="PTHR43662">
    <property type="match status" value="1"/>
</dbReference>
<name>A0AAW0YS20_9TREE</name>
<keyword evidence="1" id="KW-0732">Signal</keyword>
<dbReference type="Proteomes" id="UP001388673">
    <property type="component" value="Unassembled WGS sequence"/>
</dbReference>
<organism evidence="3 4">
    <name type="scientific">Kwoniella newhampshirensis</name>
    <dbReference type="NCBI Taxonomy" id="1651941"/>
    <lineage>
        <taxon>Eukaryota</taxon>
        <taxon>Fungi</taxon>
        <taxon>Dikarya</taxon>
        <taxon>Basidiomycota</taxon>
        <taxon>Agaricomycotina</taxon>
        <taxon>Tremellomycetes</taxon>
        <taxon>Tremellales</taxon>
        <taxon>Cryptococcaceae</taxon>
        <taxon>Kwoniella</taxon>
    </lineage>
</organism>
<comment type="caution">
    <text evidence="3">The sequence shown here is derived from an EMBL/GenBank/DDBJ whole genome shotgun (WGS) entry which is preliminary data.</text>
</comment>
<feature type="domain" description="WSC" evidence="2">
    <location>
        <begin position="484"/>
        <end position="579"/>
    </location>
</feature>
<dbReference type="EMBL" id="JBCAWK010000004">
    <property type="protein sequence ID" value="KAK8861339.1"/>
    <property type="molecule type" value="Genomic_DNA"/>
</dbReference>
<protein>
    <recommendedName>
        <fullName evidence="2">WSC domain-containing protein</fullName>
    </recommendedName>
</protein>
<evidence type="ECO:0000313" key="4">
    <source>
        <dbReference type="Proteomes" id="UP001388673"/>
    </source>
</evidence>
<dbReference type="KEGG" id="kne:92179417"/>
<sequence length="639" mass="67810">MLVLTVLIPLLGFLNQAAAQAVDAWHLDTMYTLITERLDPIINPNGVSSHAHRILGGSNFGANYNYNLYDSSSCSSAAVQADNSNYWMPQLFWKETNGTFTPLKAGTRFYYFLARNKPDIPVKAFPPGLRMVIGNPNAKDSSSTNLPAPAQGFICLKDHFSSPTGDKAGPDFNFATDCPQGLTTTIKFPPCWDGVNLYKPDGSHMAFTDNLQYGSCPVSHPIRLPAIMLEYVWQTYNLRPGVPLKGNLVWANGDTTGYGLHADFVNGWDTAVLNQALNDPNCVGKGEMTMTACPVLAQHMNNAAALACRPARGVLETIQDGVALPSLPGCNIPWSSGNKPTCSPPVSNPGLPSGLTGQDGSLTYTGSDYPLPSLTSYPANKWSRVGCQGGQNSLLNVIQYTDAALTPARCQTYCSEWGMQFSALISGSYCQCGTGLDPAAFMYPDAHCKQPCSGASGFTCGGNGKLELFYNPSSTTVNHPGVTDPQHVGCRKEGNGGRALAASYISYDPMTIEWCKNYCIAQKQPLAGLEFGRVCMCGPSFANGGGVPQPQSYCNAPCSGNSKQICGGPAATLSVYNLTLPGGPGTSSAVTSAITSTKSSTNAPSASGGTFTVTKTVTVTAACTAGRKKRSLRHFDFLH</sequence>
<dbReference type="AlphaFoldDB" id="A0AAW0YS20"/>
<dbReference type="Pfam" id="PF01822">
    <property type="entry name" value="WSC"/>
    <property type="match status" value="2"/>
</dbReference>
<gene>
    <name evidence="3" type="ORF">IAR55_002158</name>
</gene>
<dbReference type="SMART" id="SM00321">
    <property type="entry name" value="WSC"/>
    <property type="match status" value="2"/>
</dbReference>
<dbReference type="InterPro" id="IPR002889">
    <property type="entry name" value="WSC_carb-bd"/>
</dbReference>
<evidence type="ECO:0000256" key="1">
    <source>
        <dbReference type="SAM" id="SignalP"/>
    </source>
</evidence>
<dbReference type="RefSeq" id="XP_066803964.1">
    <property type="nucleotide sequence ID" value="XM_066945275.1"/>
</dbReference>
<dbReference type="PANTHER" id="PTHR43662:SF3">
    <property type="entry name" value="DOMAIN PROTEIN, PUTATIVE (AFU_ORTHOLOGUE AFUA_6G11970)-RELATED"/>
    <property type="match status" value="1"/>
</dbReference>
<evidence type="ECO:0000259" key="2">
    <source>
        <dbReference type="PROSITE" id="PS51212"/>
    </source>
</evidence>
<evidence type="ECO:0000313" key="3">
    <source>
        <dbReference type="EMBL" id="KAK8861339.1"/>
    </source>
</evidence>
<dbReference type="InterPro" id="IPR018535">
    <property type="entry name" value="DUF1996"/>
</dbReference>
<dbReference type="GeneID" id="92179417"/>
<keyword evidence="4" id="KW-1185">Reference proteome</keyword>
<feature type="chain" id="PRO_5043620598" description="WSC domain-containing protein" evidence="1">
    <location>
        <begin position="20"/>
        <end position="639"/>
    </location>
</feature>
<proteinExistence type="predicted"/>
<accession>A0AAW0YS20</accession>
<feature type="domain" description="WSC" evidence="2">
    <location>
        <begin position="381"/>
        <end position="472"/>
    </location>
</feature>